<comment type="caution">
    <text evidence="3">The sequence shown here is derived from an EMBL/GenBank/DDBJ whole genome shotgun (WGS) entry which is preliminary data.</text>
</comment>
<dbReference type="EMBL" id="LNQR01000035">
    <property type="protein sequence ID" value="KWT90490.1"/>
    <property type="molecule type" value="Genomic_DNA"/>
</dbReference>
<gene>
    <name evidence="3" type="ORF">ASN18_1083</name>
</gene>
<dbReference type="InterPro" id="IPR013321">
    <property type="entry name" value="Arc_rbn_hlx_hlx"/>
</dbReference>
<evidence type="ECO:0000313" key="3">
    <source>
        <dbReference type="EMBL" id="KWT90490.1"/>
    </source>
</evidence>
<accession>A0ABR5SGN9</accession>
<comment type="similarity">
    <text evidence="1">Belongs to the RelB/DinJ antitoxin family.</text>
</comment>
<keyword evidence="4" id="KW-1185">Reference proteome</keyword>
<dbReference type="NCBIfam" id="TIGR02384">
    <property type="entry name" value="RelB_DinJ"/>
    <property type="match status" value="1"/>
</dbReference>
<keyword evidence="2" id="KW-1277">Toxin-antitoxin system</keyword>
<dbReference type="Pfam" id="PF04221">
    <property type="entry name" value="RelB"/>
    <property type="match status" value="1"/>
</dbReference>
<dbReference type="PANTHER" id="PTHR38781:SF1">
    <property type="entry name" value="ANTITOXIN DINJ-RELATED"/>
    <property type="match status" value="1"/>
</dbReference>
<name>A0ABR5SGN9_9BACT</name>
<proteinExistence type="inferred from homology"/>
<dbReference type="Proteomes" id="UP000060487">
    <property type="component" value="Unassembled WGS sequence"/>
</dbReference>
<evidence type="ECO:0000256" key="2">
    <source>
        <dbReference type="ARBA" id="ARBA00022649"/>
    </source>
</evidence>
<dbReference type="PIRSF" id="PIRSF003108">
    <property type="entry name" value="DinJ"/>
    <property type="match status" value="1"/>
</dbReference>
<evidence type="ECO:0000256" key="1">
    <source>
        <dbReference type="ARBA" id="ARBA00010562"/>
    </source>
</evidence>
<sequence length="88" mass="10169">MSKTAMIRARTEPALKKEAEGIFKELGISNTEAINLFYRQVALRKGLPFEVKIPNKTTIETFRKTDRREDLTSFESVDDLLKDLDIHK</sequence>
<dbReference type="RefSeq" id="WP_085051732.1">
    <property type="nucleotide sequence ID" value="NZ_LNQR01000035.1"/>
</dbReference>
<dbReference type="PANTHER" id="PTHR38781">
    <property type="entry name" value="ANTITOXIN DINJ-RELATED"/>
    <property type="match status" value="1"/>
</dbReference>
<reference evidence="3 4" key="1">
    <citation type="submission" date="2015-11" db="EMBL/GenBank/DDBJ databases">
        <authorList>
            <person name="Lin W."/>
        </authorList>
    </citation>
    <scope>NUCLEOTIDE SEQUENCE [LARGE SCALE GENOMIC DNA]</scope>
    <source>
        <strain evidence="3 4">HCH-1</strain>
    </source>
</reference>
<dbReference type="InterPro" id="IPR026262">
    <property type="entry name" value="DinJ"/>
</dbReference>
<dbReference type="InterPro" id="IPR007337">
    <property type="entry name" value="RelB/DinJ"/>
</dbReference>
<evidence type="ECO:0000313" key="4">
    <source>
        <dbReference type="Proteomes" id="UP000060487"/>
    </source>
</evidence>
<organism evidence="3 4">
    <name type="scientific">Candidatus Magnetominusculus xianensis</name>
    <dbReference type="NCBI Taxonomy" id="1748249"/>
    <lineage>
        <taxon>Bacteria</taxon>
        <taxon>Pseudomonadati</taxon>
        <taxon>Nitrospirota</taxon>
        <taxon>Nitrospiria</taxon>
        <taxon>Nitrospirales</taxon>
        <taxon>Nitrospiraceae</taxon>
        <taxon>Candidatus Magnetominusculus</taxon>
    </lineage>
</organism>
<dbReference type="Gene3D" id="1.10.1220.10">
    <property type="entry name" value="Met repressor-like"/>
    <property type="match status" value="1"/>
</dbReference>
<protein>
    <submittedName>
        <fullName evidence="3">Addiction module antitoxin, RelB/DinJ family</fullName>
    </submittedName>
</protein>